<proteinExistence type="predicted"/>
<dbReference type="EMBL" id="GBXM01042015">
    <property type="protein sequence ID" value="JAH66562.1"/>
    <property type="molecule type" value="Transcribed_RNA"/>
</dbReference>
<reference evidence="1" key="2">
    <citation type="journal article" date="2015" name="Fish Shellfish Immunol.">
        <title>Early steps in the European eel (Anguilla anguilla)-Vibrio vulnificus interaction in the gills: Role of the RtxA13 toxin.</title>
        <authorList>
            <person name="Callol A."/>
            <person name="Pajuelo D."/>
            <person name="Ebbesson L."/>
            <person name="Teles M."/>
            <person name="MacKenzie S."/>
            <person name="Amaro C."/>
        </authorList>
    </citation>
    <scope>NUCLEOTIDE SEQUENCE</scope>
</reference>
<dbReference type="AlphaFoldDB" id="A0A0E9UL90"/>
<sequence length="28" mass="3329">MLCVKSTITTLCNRNQIYFFILTVLHQK</sequence>
<protein>
    <submittedName>
        <fullName evidence="1">Uncharacterized protein</fullName>
    </submittedName>
</protein>
<reference evidence="1" key="1">
    <citation type="submission" date="2014-11" db="EMBL/GenBank/DDBJ databases">
        <authorList>
            <person name="Amaro Gonzalez C."/>
        </authorList>
    </citation>
    <scope>NUCLEOTIDE SEQUENCE</scope>
</reference>
<organism evidence="1">
    <name type="scientific">Anguilla anguilla</name>
    <name type="common">European freshwater eel</name>
    <name type="synonym">Muraena anguilla</name>
    <dbReference type="NCBI Taxonomy" id="7936"/>
    <lineage>
        <taxon>Eukaryota</taxon>
        <taxon>Metazoa</taxon>
        <taxon>Chordata</taxon>
        <taxon>Craniata</taxon>
        <taxon>Vertebrata</taxon>
        <taxon>Euteleostomi</taxon>
        <taxon>Actinopterygii</taxon>
        <taxon>Neopterygii</taxon>
        <taxon>Teleostei</taxon>
        <taxon>Anguilliformes</taxon>
        <taxon>Anguillidae</taxon>
        <taxon>Anguilla</taxon>
    </lineage>
</organism>
<evidence type="ECO:0000313" key="1">
    <source>
        <dbReference type="EMBL" id="JAH66562.1"/>
    </source>
</evidence>
<name>A0A0E9UL90_ANGAN</name>
<accession>A0A0E9UL90</accession>